<dbReference type="Proteomes" id="UP001633002">
    <property type="component" value="Unassembled WGS sequence"/>
</dbReference>
<accession>A0ABD3I6M5</accession>
<sequence length="109" mass="12316">MERPPSGMHGSKKEMEAGLGTITGLKKENGEVVTNRNVIIKMIEEYYQELFDAEEEIPEGKLVRQDLLRLLDRRITEGESLSIDAVPTEVEIDNTVKSLSGISLRIWMV</sequence>
<keyword evidence="2" id="KW-1185">Reference proteome</keyword>
<reference evidence="1 2" key="1">
    <citation type="submission" date="2024-09" db="EMBL/GenBank/DDBJ databases">
        <title>Chromosome-scale assembly of Riccia sorocarpa.</title>
        <authorList>
            <person name="Paukszto L."/>
        </authorList>
    </citation>
    <scope>NUCLEOTIDE SEQUENCE [LARGE SCALE GENOMIC DNA]</scope>
    <source>
        <strain evidence="1">LP-2024</strain>
        <tissue evidence="1">Aerial parts of the thallus</tissue>
    </source>
</reference>
<gene>
    <name evidence="1" type="ORF">R1sor_011947</name>
</gene>
<comment type="caution">
    <text evidence="1">The sequence shown here is derived from an EMBL/GenBank/DDBJ whole genome shotgun (WGS) entry which is preliminary data.</text>
</comment>
<protein>
    <submittedName>
        <fullName evidence="1">Uncharacterized protein</fullName>
    </submittedName>
</protein>
<dbReference type="AlphaFoldDB" id="A0ABD3I6M5"/>
<organism evidence="1 2">
    <name type="scientific">Riccia sorocarpa</name>
    <dbReference type="NCBI Taxonomy" id="122646"/>
    <lineage>
        <taxon>Eukaryota</taxon>
        <taxon>Viridiplantae</taxon>
        <taxon>Streptophyta</taxon>
        <taxon>Embryophyta</taxon>
        <taxon>Marchantiophyta</taxon>
        <taxon>Marchantiopsida</taxon>
        <taxon>Marchantiidae</taxon>
        <taxon>Marchantiales</taxon>
        <taxon>Ricciaceae</taxon>
        <taxon>Riccia</taxon>
    </lineage>
</organism>
<evidence type="ECO:0000313" key="1">
    <source>
        <dbReference type="EMBL" id="KAL3697871.1"/>
    </source>
</evidence>
<dbReference type="EMBL" id="JBJQOH010000002">
    <property type="protein sequence ID" value="KAL3697871.1"/>
    <property type="molecule type" value="Genomic_DNA"/>
</dbReference>
<proteinExistence type="predicted"/>
<evidence type="ECO:0000313" key="2">
    <source>
        <dbReference type="Proteomes" id="UP001633002"/>
    </source>
</evidence>
<name>A0ABD3I6M5_9MARC</name>